<dbReference type="KEGG" id="nwl:NWFMUON74_70370"/>
<dbReference type="AlphaFoldDB" id="A0A7G1KVF2"/>
<dbReference type="RefSeq" id="WP_187685874.1">
    <property type="nucleotide sequence ID" value="NZ_AP023396.1"/>
</dbReference>
<dbReference type="Gene3D" id="2.102.10.10">
    <property type="entry name" value="Rieske [2Fe-2S] iron-sulphur domain"/>
    <property type="match status" value="1"/>
</dbReference>
<evidence type="ECO:0000256" key="2">
    <source>
        <dbReference type="ARBA" id="ARBA00022714"/>
    </source>
</evidence>
<keyword evidence="10" id="KW-1185">Reference proteome</keyword>
<dbReference type="Pfam" id="PF00355">
    <property type="entry name" value="Rieske"/>
    <property type="match status" value="1"/>
</dbReference>
<dbReference type="InterPro" id="IPR015881">
    <property type="entry name" value="ARHD_Rieske_2Fe_2S"/>
</dbReference>
<reference evidence="9 10" key="1">
    <citation type="submission" date="2020-08" db="EMBL/GenBank/DDBJ databases">
        <title>Genome Sequencing of Nocardia wallacei strain FMUON74 and assembly.</title>
        <authorList>
            <person name="Toyokawa M."/>
            <person name="Uesaka K."/>
        </authorList>
    </citation>
    <scope>NUCLEOTIDE SEQUENCE [LARGE SCALE GENOMIC DNA]</scope>
    <source>
        <strain evidence="9 10">FMUON74</strain>
    </source>
</reference>
<dbReference type="PROSITE" id="PS00570">
    <property type="entry name" value="RING_HYDROXYL_ALPHA"/>
    <property type="match status" value="1"/>
</dbReference>
<dbReference type="GO" id="GO:0005506">
    <property type="term" value="F:iron ion binding"/>
    <property type="evidence" value="ECO:0007669"/>
    <property type="project" value="InterPro"/>
</dbReference>
<evidence type="ECO:0000256" key="4">
    <source>
        <dbReference type="ARBA" id="ARBA00023002"/>
    </source>
</evidence>
<protein>
    <submittedName>
        <fullName evidence="9">(2Fe-2S)-binding protein</fullName>
    </submittedName>
</protein>
<dbReference type="Proteomes" id="UP000516173">
    <property type="component" value="Chromosome"/>
</dbReference>
<dbReference type="PRINTS" id="PR00090">
    <property type="entry name" value="RNGDIOXGNASE"/>
</dbReference>
<proteinExistence type="predicted"/>
<keyword evidence="6" id="KW-0411">Iron-sulfur</keyword>
<evidence type="ECO:0000256" key="3">
    <source>
        <dbReference type="ARBA" id="ARBA00022723"/>
    </source>
</evidence>
<comment type="cofactor">
    <cofactor evidence="1">
        <name>Fe cation</name>
        <dbReference type="ChEBI" id="CHEBI:24875"/>
    </cofactor>
</comment>
<dbReference type="GO" id="GO:0004497">
    <property type="term" value="F:monooxygenase activity"/>
    <property type="evidence" value="ECO:0007669"/>
    <property type="project" value="UniProtKB-ARBA"/>
</dbReference>
<dbReference type="CDD" id="cd00680">
    <property type="entry name" value="RHO_alpha_C"/>
    <property type="match status" value="1"/>
</dbReference>
<evidence type="ECO:0000256" key="5">
    <source>
        <dbReference type="ARBA" id="ARBA00023004"/>
    </source>
</evidence>
<evidence type="ECO:0000256" key="6">
    <source>
        <dbReference type="ARBA" id="ARBA00023014"/>
    </source>
</evidence>
<dbReference type="PANTHER" id="PTHR43756">
    <property type="entry name" value="CHOLINE MONOOXYGENASE, CHLOROPLASTIC"/>
    <property type="match status" value="1"/>
</dbReference>
<name>A0A7G1KVF2_9NOCA</name>
<keyword evidence="4" id="KW-0560">Oxidoreductase</keyword>
<dbReference type="InterPro" id="IPR017941">
    <property type="entry name" value="Rieske_2Fe-2S"/>
</dbReference>
<dbReference type="InterPro" id="IPR001663">
    <property type="entry name" value="Rng_hydr_dOase-A"/>
</dbReference>
<gene>
    <name evidence="9" type="ORF">NWFMUON74_70370</name>
</gene>
<evidence type="ECO:0000256" key="7">
    <source>
        <dbReference type="ARBA" id="ARBA00023027"/>
    </source>
</evidence>
<dbReference type="GeneID" id="80351407"/>
<evidence type="ECO:0000313" key="10">
    <source>
        <dbReference type="Proteomes" id="UP000516173"/>
    </source>
</evidence>
<dbReference type="InterPro" id="IPR015879">
    <property type="entry name" value="Ring_hydroxy_dOase_asu_C_dom"/>
</dbReference>
<dbReference type="InterPro" id="IPR036922">
    <property type="entry name" value="Rieske_2Fe-2S_sf"/>
</dbReference>
<dbReference type="Pfam" id="PF00848">
    <property type="entry name" value="Ring_hydroxyl_A"/>
    <property type="match status" value="1"/>
</dbReference>
<evidence type="ECO:0000313" key="9">
    <source>
        <dbReference type="EMBL" id="BCK59265.1"/>
    </source>
</evidence>
<dbReference type="SUPFAM" id="SSF55961">
    <property type="entry name" value="Bet v1-like"/>
    <property type="match status" value="1"/>
</dbReference>
<evidence type="ECO:0000256" key="1">
    <source>
        <dbReference type="ARBA" id="ARBA00001962"/>
    </source>
</evidence>
<evidence type="ECO:0000259" key="8">
    <source>
        <dbReference type="PROSITE" id="PS51296"/>
    </source>
</evidence>
<dbReference type="GO" id="GO:0051537">
    <property type="term" value="F:2 iron, 2 sulfur cluster binding"/>
    <property type="evidence" value="ECO:0007669"/>
    <property type="project" value="UniProtKB-KW"/>
</dbReference>
<sequence>MSATVQQLAAGIGSIDPEEVDRLLGDRRALPAAFYHDPALFRLEQRLLLGRAWQAVATLGELRDPGDYLTTEVAAVPVVVLRARDDTLRAFVNVCRHRANVVATGSGNCRSLHCAYHGWTYSLDGSLKGIPHRTQGDLPPADTLGLRPIAVDTFGGIVFVCLEPQESLLDQLGDMPQMMRRAGYDFPFADPGSNLTRIPADAQSHTVVRANWKLVMDNANECYHCPTIHPHTICAVTGADFDYELNPTGKFGMVVGQYLSEQWQAEFPDGKAGSRYGYAQYTLWPNTLIVSGYVGERILRLEPTGPGTTRAVGSAYLRPELPTEPVTEMNGLLFGRGVAEDIEVMEQVQRGLESGYYEPGPLMSGPEGVIHAFQRQVWNTLRPAFLGN</sequence>
<dbReference type="Gene3D" id="3.90.380.10">
    <property type="entry name" value="Naphthalene 1,2-dioxygenase Alpha Subunit, Chain A, domain 1"/>
    <property type="match status" value="2"/>
</dbReference>
<organism evidence="9 10">
    <name type="scientific">Nocardia wallacei</name>
    <dbReference type="NCBI Taxonomy" id="480035"/>
    <lineage>
        <taxon>Bacteria</taxon>
        <taxon>Bacillati</taxon>
        <taxon>Actinomycetota</taxon>
        <taxon>Actinomycetes</taxon>
        <taxon>Mycobacteriales</taxon>
        <taxon>Nocardiaceae</taxon>
        <taxon>Nocardia</taxon>
    </lineage>
</organism>
<dbReference type="GO" id="GO:0016705">
    <property type="term" value="F:oxidoreductase activity, acting on paired donors, with incorporation or reduction of molecular oxygen"/>
    <property type="evidence" value="ECO:0007669"/>
    <property type="project" value="UniProtKB-ARBA"/>
</dbReference>
<dbReference type="PROSITE" id="PS51296">
    <property type="entry name" value="RIESKE"/>
    <property type="match status" value="1"/>
</dbReference>
<dbReference type="PANTHER" id="PTHR43756:SF5">
    <property type="entry name" value="CHOLINE MONOOXYGENASE, CHLOROPLASTIC"/>
    <property type="match status" value="1"/>
</dbReference>
<dbReference type="EMBL" id="AP023396">
    <property type="protein sequence ID" value="BCK59265.1"/>
    <property type="molecule type" value="Genomic_DNA"/>
</dbReference>
<keyword evidence="7" id="KW-0520">NAD</keyword>
<accession>A0A7G1KVF2</accession>
<keyword evidence="5" id="KW-0408">Iron</keyword>
<feature type="domain" description="Rieske" evidence="8">
    <location>
        <begin position="53"/>
        <end position="160"/>
    </location>
</feature>
<dbReference type="SUPFAM" id="SSF50022">
    <property type="entry name" value="ISP domain"/>
    <property type="match status" value="1"/>
</dbReference>
<keyword evidence="3" id="KW-0479">Metal-binding</keyword>
<keyword evidence="2" id="KW-0001">2Fe-2S</keyword>
<dbReference type="CDD" id="cd03469">
    <property type="entry name" value="Rieske_RO_Alpha_N"/>
    <property type="match status" value="1"/>
</dbReference>